<dbReference type="Pfam" id="PF13635">
    <property type="entry name" value="DUF4143"/>
    <property type="match status" value="1"/>
</dbReference>
<evidence type="ECO:0000313" key="3">
    <source>
        <dbReference type="EMBL" id="GAF67204.1"/>
    </source>
</evidence>
<dbReference type="PANTHER" id="PTHR33295:SF7">
    <property type="entry name" value="ATPASE"/>
    <property type="match status" value="1"/>
</dbReference>
<dbReference type="AlphaFoldDB" id="X0RE39"/>
<evidence type="ECO:0008006" key="4">
    <source>
        <dbReference type="Google" id="ProtNLM"/>
    </source>
</evidence>
<dbReference type="Pfam" id="PF13173">
    <property type="entry name" value="AAA_14"/>
    <property type="match status" value="1"/>
</dbReference>
<feature type="domain" description="DUF4143" evidence="2">
    <location>
        <begin position="193"/>
        <end position="358"/>
    </location>
</feature>
<proteinExistence type="predicted"/>
<dbReference type="InterPro" id="IPR041682">
    <property type="entry name" value="AAA_14"/>
</dbReference>
<feature type="non-terminal residue" evidence="3">
    <location>
        <position position="362"/>
    </location>
</feature>
<dbReference type="Gene3D" id="3.40.50.300">
    <property type="entry name" value="P-loop containing nucleotide triphosphate hydrolases"/>
    <property type="match status" value="1"/>
</dbReference>
<evidence type="ECO:0000259" key="1">
    <source>
        <dbReference type="Pfam" id="PF13173"/>
    </source>
</evidence>
<gene>
    <name evidence="3" type="ORF">S01H1_16625</name>
</gene>
<evidence type="ECO:0000259" key="2">
    <source>
        <dbReference type="Pfam" id="PF13635"/>
    </source>
</evidence>
<dbReference type="PANTHER" id="PTHR33295">
    <property type="entry name" value="ATPASE"/>
    <property type="match status" value="1"/>
</dbReference>
<protein>
    <recommendedName>
        <fullName evidence="4">AAA domain-containing protein</fullName>
    </recommendedName>
</protein>
<feature type="non-terminal residue" evidence="3">
    <location>
        <position position="1"/>
    </location>
</feature>
<dbReference type="EMBL" id="BARS01008756">
    <property type="protein sequence ID" value="GAF67204.1"/>
    <property type="molecule type" value="Genomic_DNA"/>
</dbReference>
<reference evidence="3" key="1">
    <citation type="journal article" date="2014" name="Front. Microbiol.">
        <title>High frequency of phylogenetically diverse reductive dehalogenase-homologous genes in deep subseafloor sedimentary metagenomes.</title>
        <authorList>
            <person name="Kawai M."/>
            <person name="Futagami T."/>
            <person name="Toyoda A."/>
            <person name="Takaki Y."/>
            <person name="Nishi S."/>
            <person name="Hori S."/>
            <person name="Arai W."/>
            <person name="Tsubouchi T."/>
            <person name="Morono Y."/>
            <person name="Uchiyama I."/>
            <person name="Ito T."/>
            <person name="Fujiyama A."/>
            <person name="Inagaki F."/>
            <person name="Takami H."/>
        </authorList>
    </citation>
    <scope>NUCLEOTIDE SEQUENCE</scope>
    <source>
        <strain evidence="3">Expedition CK06-06</strain>
    </source>
</reference>
<organism evidence="3">
    <name type="scientific">marine sediment metagenome</name>
    <dbReference type="NCBI Taxonomy" id="412755"/>
    <lineage>
        <taxon>unclassified sequences</taxon>
        <taxon>metagenomes</taxon>
        <taxon>ecological metagenomes</taxon>
    </lineage>
</organism>
<dbReference type="InterPro" id="IPR025420">
    <property type="entry name" value="DUF4143"/>
</dbReference>
<dbReference type="SUPFAM" id="SSF52540">
    <property type="entry name" value="P-loop containing nucleoside triphosphate hydrolases"/>
    <property type="match status" value="1"/>
</dbReference>
<accession>X0RE39</accession>
<comment type="caution">
    <text evidence="3">The sequence shown here is derived from an EMBL/GenBank/DDBJ whole genome shotgun (WGS) entry which is preliminary data.</text>
</comment>
<feature type="domain" description="AAA" evidence="1">
    <location>
        <begin position="1"/>
        <end position="126"/>
    </location>
</feature>
<dbReference type="InterPro" id="IPR027417">
    <property type="entry name" value="P-loop_NTPase"/>
</dbReference>
<name>X0RE39_9ZZZZ</name>
<sequence>ARQVGKTTAVNIFSKQFDQYIYLNLEKPDDADLFKRNLKIKELLQAIFLYKNIIQKKGRLLLFIDEIQNSPEAVSVLRYFYEELPDIYVIAAGSLFEVMLETKQISFPVGRVQFFFIYPLMFEEFLKAIGEHNALDLLGNVPFPEFGYPKLFKLFHTYTLIGGMPEIIDKYRQTENISDLNPIFQSLLTGYIDDVSKYARNETMRNIIKHCIESAPLEAGKRISFAGFGNSSYRSREVGEALKNLERAMLLYLLYPTKTTKIPIMTDKKKSPRLQFLDTGILNYVNGLQEYFFKLNDLHSFYKGLLAEHIVGQELLASDISISRKPTFWVREKKQSSAEVDFVFQFDRYIFPLEIKAGKSGT</sequence>